<feature type="region of interest" description="Disordered" evidence="1">
    <location>
        <begin position="286"/>
        <end position="312"/>
    </location>
</feature>
<gene>
    <name evidence="2" type="ORF">HCEG_07891</name>
</gene>
<name>F0URZ9_AJEC8</name>
<feature type="region of interest" description="Disordered" evidence="1">
    <location>
        <begin position="139"/>
        <end position="162"/>
    </location>
</feature>
<feature type="region of interest" description="Disordered" evidence="1">
    <location>
        <begin position="1"/>
        <end position="51"/>
    </location>
</feature>
<dbReference type="OrthoDB" id="5368934at2759"/>
<dbReference type="STRING" id="544711.F0URZ9"/>
<feature type="region of interest" description="Disordered" evidence="1">
    <location>
        <begin position="194"/>
        <end position="213"/>
    </location>
</feature>
<proteinExistence type="predicted"/>
<evidence type="ECO:0000313" key="3">
    <source>
        <dbReference type="Proteomes" id="UP000008142"/>
    </source>
</evidence>
<dbReference type="OMA" id="PCIRRAF"/>
<dbReference type="AlphaFoldDB" id="F0URZ9"/>
<dbReference type="EMBL" id="DS990641">
    <property type="protein sequence ID" value="EGC48676.1"/>
    <property type="molecule type" value="Genomic_DNA"/>
</dbReference>
<protein>
    <submittedName>
        <fullName evidence="2">Uncharacterized protein</fullName>
    </submittedName>
</protein>
<reference evidence="3" key="1">
    <citation type="submission" date="2008-07" db="EMBL/GenBank/DDBJ databases">
        <title>Annotation of Ajellomyces capsulatus strain H88.</title>
        <authorList>
            <person name="Champion M."/>
            <person name="Cuomo C."/>
            <person name="Ma L.-J."/>
            <person name="Henn M.R."/>
            <person name="Sil A."/>
            <person name="Goldman B."/>
            <person name="Young S.K."/>
            <person name="Kodira C.D."/>
            <person name="Zeng Q."/>
            <person name="Koehrsen M."/>
            <person name="Alvarado L."/>
            <person name="Berlin A."/>
            <person name="Borenstein D."/>
            <person name="Chen Z."/>
            <person name="Engels R."/>
            <person name="Freedman E."/>
            <person name="Gellesch M."/>
            <person name="Goldberg J."/>
            <person name="Griggs A."/>
            <person name="Gujja S."/>
            <person name="Heiman D."/>
            <person name="Hepburn T."/>
            <person name="Howarth C."/>
            <person name="Jen D."/>
            <person name="Larson L."/>
            <person name="Lewis B."/>
            <person name="Mehta T."/>
            <person name="Park D."/>
            <person name="Pearson M."/>
            <person name="Roberts A."/>
            <person name="Saif S."/>
            <person name="Shea T."/>
            <person name="Shenoy N."/>
            <person name="Sisk P."/>
            <person name="Stolte C."/>
            <person name="Sykes S."/>
            <person name="Walk T."/>
            <person name="White J."/>
            <person name="Yandava C."/>
            <person name="Klein B."/>
            <person name="McEwen J.G."/>
            <person name="Puccia R."/>
            <person name="Goldman G.H."/>
            <person name="Felipe M.S."/>
            <person name="Nino-Vega G."/>
            <person name="San-Blas G."/>
            <person name="Taylor J."/>
            <person name="Mendoza L."/>
            <person name="Galagan J."/>
            <person name="Nusbaum C."/>
            <person name="Birren B."/>
        </authorList>
    </citation>
    <scope>NUCLEOTIDE SEQUENCE [LARGE SCALE GENOMIC DNA]</scope>
    <source>
        <strain evidence="3">H88</strain>
    </source>
</reference>
<evidence type="ECO:0000256" key="1">
    <source>
        <dbReference type="SAM" id="MobiDB-lite"/>
    </source>
</evidence>
<dbReference type="Proteomes" id="UP000008142">
    <property type="component" value="Unassembled WGS sequence"/>
</dbReference>
<organism evidence="3">
    <name type="scientific">Ajellomyces capsulatus (strain H88)</name>
    <name type="common">Darling's disease fungus</name>
    <name type="synonym">Histoplasma capsulatum</name>
    <dbReference type="NCBI Taxonomy" id="544711"/>
    <lineage>
        <taxon>Eukaryota</taxon>
        <taxon>Fungi</taxon>
        <taxon>Dikarya</taxon>
        <taxon>Ascomycota</taxon>
        <taxon>Pezizomycotina</taxon>
        <taxon>Eurotiomycetes</taxon>
        <taxon>Eurotiomycetidae</taxon>
        <taxon>Onygenales</taxon>
        <taxon>Ajellomycetaceae</taxon>
        <taxon>Histoplasma</taxon>
    </lineage>
</organism>
<accession>F0URZ9</accession>
<evidence type="ECO:0000313" key="2">
    <source>
        <dbReference type="EMBL" id="EGC48676.1"/>
    </source>
</evidence>
<dbReference type="HOGENOM" id="CLU_445460_0_0_1"/>
<sequence length="655" mass="72963">MTWYGSGESFLRISSDEENDEEKENRARFDPGAQVKHKARDREGGKVVAEGTKTRRQSLATSSLLPFPWSKISLSDEVGVKTSPERNNSRTVPKLISTSALTSKKQRRCSMSDVPPCLSLKLGARCNLDIGVSKPVLPASTDMMSEQNESKPAPTKKIARDIHVRNQRRDYDEGDEDQGSINCSSVGLLRSAFGSRSGSKKRMTGRTGNQGTSLYSLSHFPRATISAEATNAPVRHLSCGYCSENPGCLLFRGGEDWNQLELNCHSLHLDLFWPVVTEGMKIEKEGNKERMKDQMNEKNRTKDNGNERRKEKVDGEMANPFGDEYEIVASNDDDDGILPLEAMGPLCSFRKLRFLRLTGMSQSYQKYIWQVAWLNPGLETLELEMMLEPCIRRAFSSWPYIKGGWIQRSKPQAERSSYYGDEGQGILHRRAGIGEYLDKYSIVHAKARAAQMGSTLHLLPVVKLSLTGFVVDADPFHLFNPHRLRLINFKNNCVDAGFALPERMREQVVVSWPKFLSEQAIVAKRVNYGEIKRVDCGSKVKKLADNKQANCSAATAKATTMAKVSNIGAGAESGKSMPVVLHKEASIATPNFSYPNPRAPVASPKCAARHTAAAEYTGKGKIKQRDGNKLCNKDLGEQVKKDRMRLFSSWKKAKS</sequence>